<accession>A0A7Z0LN50</accession>
<comment type="caution">
    <text evidence="1">The sequence shown here is derived from an EMBL/GenBank/DDBJ whole genome shotgun (WGS) entry which is preliminary data.</text>
</comment>
<evidence type="ECO:0000313" key="2">
    <source>
        <dbReference type="Proteomes" id="UP000586119"/>
    </source>
</evidence>
<keyword evidence="2" id="KW-1185">Reference proteome</keyword>
<gene>
    <name evidence="1" type="ORF">HZS81_14735</name>
</gene>
<name>A0A7Z0LN50_9GAMM</name>
<reference evidence="1 2" key="1">
    <citation type="journal article" date="2015" name="Int. J. Syst. Evol. Microbiol.">
        <title>Halomonas salicampi sp. nov., a halotolerant and alkalitolerant bacterium isolated from a saltern soil.</title>
        <authorList>
            <person name="Lee J.C."/>
            <person name="Kim Y.S."/>
            <person name="Yun B.S."/>
            <person name="Whang K.S."/>
        </authorList>
    </citation>
    <scope>NUCLEOTIDE SEQUENCE [LARGE SCALE GENOMIC DNA]</scope>
    <source>
        <strain evidence="1 2">BH103</strain>
    </source>
</reference>
<dbReference type="EMBL" id="JACCDF010000014">
    <property type="protein sequence ID" value="NYS62012.1"/>
    <property type="molecule type" value="Genomic_DNA"/>
</dbReference>
<proteinExistence type="predicted"/>
<dbReference type="Proteomes" id="UP000586119">
    <property type="component" value="Unassembled WGS sequence"/>
</dbReference>
<sequence>MRWLAVIVAAALPLSAAGENQPDVYPYTSDPLAERERAHQAPRLIWEQAKRLDHTRDSRVSLDAGETATFSLAAQGHLRLQLDDDQTPPLLWLSRDGELWWQAPWTPSSEGGEWLHVKVKPSPLLVRLEAESAIHGRLFVAELDPVDAPDTYQETHATQAFEHVQHIDDDGERRDVQRLEQDDVIALELEGPRVLAVASRPADVAEQQQYALSWRLNEGSWRRLSVERTQLSTLYQEAGASRFHGGMDRRYMAIPEGEHRLALKASLPLFVRVEQAEADYFLDFNEPEPTTSELTQGLIAQPLRADGRTLEEVETLSQSNHLEGAADIALGFLEQSPLAQEASLFPGARPQTASQALAGEIERGQRFFRNLFPDAGVHAASAPLAMNMAWFATTSPLNLEIDEHYYLGEGVLERLGRGLFVELNQEPLRYPLPERAGPSRLRLSVARLAPQDAELWVQYDDAPAQRLRLSEPAKGASLPTPEDAVLSQRKAPGQALVHPTLGGDFTANREPGHYWPAASVELPLPADIDAVRVWSDAPLSVALQYRASQPFDAGESAYRALLEQAPSGGVARLHRALETAPNPASRPLPLDPTPEQALENQWYPMLRYLHAAQAAYLDDMKSEGPNPTVSHLNDRLKKARAEVERKDWIGVLEALGRAGYGQHPEAYRLSQQALEKLGEHYLAHRQRLASAVFARDAVTRRLATDDMLTEYAKTQNWGRQVRLLAARFLREGDKALLDPLGEALHRAGDALWATQLGWLLAHEGATPNWLPEAAESAGWQASADSVEQAALKQALRRGDLAAREGDTAQTMKHWQKAGEIGRARRERMRAGESIARALESPNRAQRLAGVERWLDWSLSSEQTFDWVSLDSRLERARGFSTLFSEVTQKPLALPHASRDAPVEVEVVGPAVLRVQLRQVAPDTREAGELDWLSAELVDVAGKTTTLKAPILSRAENPYLQAIHQGTATATGDDTLVAVPPGLHRVRVRPQQHEYLTQMWQWQPVHPWAVLPPVTPLALKDLLHASPGRENFLSSPVPDYFQVRDGELEPLAVRPSAQLYSRELAYLDAVSLKSTLEALDFPDQTDVQEGSGGAESWPTGSHAVQVDNIVTSTGVPESPEKAHALAVALLWQLEQNPESRDSVSARLAQLAEVHSEKPAIRQLADRLLQGYRWERISSSFESAGVRQLPLEESMHSPFRRVRQALMPELSVDAMLLSGRGTEGVELFTPEPLTVELRLAQRVLPHEARIPAAVMIQLDEQAPQRVLLSERETIERIRLEPGEHALRLWLEDPRQQQFVTARLARTGSGEPLLEDETRTYHIAAPGLPASFYVKGPAWVRVDEWPPRNGSTSYRFVAPGWQTLTFEARGDEDRYFRLHALRPSPEAELPLEPGVIKASLAVPARGPSPPTEPAAPVAWKLEDHHSPGAGLESWGGYLSLVERIDGTEDDVAPIQGTSAVEAGVSYRFRQPDRRLFSRSDLLMRQLESSHEIVGARQWVDFYPDESDWRFGFFGEAYLQPGRVDGIDGDNHWSARLQGSIERTYRLTPRLQHEPSMTLNQRWLSLDSVPLADLSDIDPDVYSPYKDDHQRSLVLSDRLTWSPHLDQRVYLEGALVSNESLNPFDPDYGEVSTAARQLFGSVAGEVGVRWRRYFKDDDRGDSLDHKRVFVGANLLRFDSGANALTLRAEGDYDIDRSDLGFRLRIGFEANEGRLSPARRPDELDFLPLRRAQQRARVDTNRLDPVYP</sequence>
<organism evidence="1 2">
    <name type="scientific">Vreelandella salicampi</name>
    <dbReference type="NCBI Taxonomy" id="1449798"/>
    <lineage>
        <taxon>Bacteria</taxon>
        <taxon>Pseudomonadati</taxon>
        <taxon>Pseudomonadota</taxon>
        <taxon>Gammaproteobacteria</taxon>
        <taxon>Oceanospirillales</taxon>
        <taxon>Halomonadaceae</taxon>
        <taxon>Vreelandella</taxon>
    </lineage>
</organism>
<protein>
    <submittedName>
        <fullName evidence="1">Uncharacterized protein</fullName>
    </submittedName>
</protein>
<evidence type="ECO:0000313" key="1">
    <source>
        <dbReference type="EMBL" id="NYS62012.1"/>
    </source>
</evidence>
<dbReference type="RefSeq" id="WP_179931275.1">
    <property type="nucleotide sequence ID" value="NZ_JACCDF010000014.1"/>
</dbReference>